<reference evidence="2" key="1">
    <citation type="submission" date="2022-10" db="EMBL/GenBank/DDBJ databases">
        <title>Novel sulphate-reducing endosymbionts in the free-living metamonad Anaeramoeba.</title>
        <authorList>
            <person name="Jerlstrom-Hultqvist J."/>
            <person name="Cepicka I."/>
            <person name="Gallot-Lavallee L."/>
            <person name="Salas-Leiva D."/>
            <person name="Curtis B.A."/>
            <person name="Zahonova K."/>
            <person name="Pipaliya S."/>
            <person name="Dacks J."/>
            <person name="Roger A.J."/>
        </authorList>
    </citation>
    <scope>NUCLEOTIDE SEQUENCE</scope>
    <source>
        <strain evidence="2">BMAN</strain>
    </source>
</reference>
<evidence type="ECO:0000313" key="3">
    <source>
        <dbReference type="Proteomes" id="UP001149090"/>
    </source>
</evidence>
<dbReference type="OrthoDB" id="3821113at2759"/>
<name>A0A9Q0LW95_ANAIG</name>
<dbReference type="EMBL" id="JAPDFW010000022">
    <property type="protein sequence ID" value="KAJ5079714.1"/>
    <property type="molecule type" value="Genomic_DNA"/>
</dbReference>
<keyword evidence="3" id="KW-1185">Reference proteome</keyword>
<accession>A0A9Q0LW95</accession>
<dbReference type="InterPro" id="IPR028934">
    <property type="entry name" value="Vps26-related"/>
</dbReference>
<dbReference type="Gene3D" id="2.60.40.640">
    <property type="match status" value="2"/>
</dbReference>
<protein>
    <submittedName>
        <fullName evidence="2">Vacuolar protein sorting-associated protein</fullName>
    </submittedName>
</protein>
<evidence type="ECO:0000313" key="2">
    <source>
        <dbReference type="EMBL" id="KAJ5079714.1"/>
    </source>
</evidence>
<organism evidence="2 3">
    <name type="scientific">Anaeramoeba ignava</name>
    <name type="common">Anaerobic marine amoeba</name>
    <dbReference type="NCBI Taxonomy" id="1746090"/>
    <lineage>
        <taxon>Eukaryota</taxon>
        <taxon>Metamonada</taxon>
        <taxon>Anaeramoebidae</taxon>
        <taxon>Anaeramoeba</taxon>
    </lineage>
</organism>
<dbReference type="PANTHER" id="PTHR12233">
    <property type="entry name" value="VACUOLAR PROTEIN SORTING 26 RELATED"/>
    <property type="match status" value="1"/>
</dbReference>
<dbReference type="InterPro" id="IPR014752">
    <property type="entry name" value="Arrestin-like_C"/>
</dbReference>
<dbReference type="OMA" id="LVRINIK"/>
<gene>
    <name evidence="2" type="ORF">M0811_04024</name>
</gene>
<proteinExistence type="inferred from homology"/>
<comment type="similarity">
    <text evidence="1">Belongs to the VPS26 family.</text>
</comment>
<dbReference type="AlphaFoldDB" id="A0A9Q0LW95"/>
<sequence>MFSTKKNKAQIEFTHPEDIWKEMPVERNGIIHNLPLFQCGDTITGIVRLSVPSTKTHHTGIYMMLIGSIEKNKKKPFFFMELIQELAPEGNLQESQTFKFEFKNVQVKYESYNGFQVRLRYFVRLKMTQGQTNYHKDSEFWMIPPFSPPTVDTSVIKEIGIQDMVHIQVEYLRSKFHLRDVVIGRILFLLSRIKLEKIILGVIKREISGKTIKSQKIETFEILDGSPDKGDSIPIRLFLEQFPLTPTFNKVQKKFSVRYFLNLLLIDEQGKRYVTESEIFLYRNFTPKNVKIIRKVDQEK</sequence>
<dbReference type="Pfam" id="PF03643">
    <property type="entry name" value="Vps26"/>
    <property type="match status" value="1"/>
</dbReference>
<dbReference type="GO" id="GO:0006886">
    <property type="term" value="P:intracellular protein transport"/>
    <property type="evidence" value="ECO:0007669"/>
    <property type="project" value="InterPro"/>
</dbReference>
<comment type="caution">
    <text evidence="2">The sequence shown here is derived from an EMBL/GenBank/DDBJ whole genome shotgun (WGS) entry which is preliminary data.</text>
</comment>
<evidence type="ECO:0000256" key="1">
    <source>
        <dbReference type="ARBA" id="ARBA00009100"/>
    </source>
</evidence>
<dbReference type="Proteomes" id="UP001149090">
    <property type="component" value="Unassembled WGS sequence"/>
</dbReference>